<evidence type="ECO:0000313" key="3">
    <source>
        <dbReference type="Proteomes" id="UP000250831"/>
    </source>
</evidence>
<organism evidence="2 3">
    <name type="scientific">Sphingobacterium athyrii</name>
    <dbReference type="NCBI Taxonomy" id="2152717"/>
    <lineage>
        <taxon>Bacteria</taxon>
        <taxon>Pseudomonadati</taxon>
        <taxon>Bacteroidota</taxon>
        <taxon>Sphingobacteriia</taxon>
        <taxon>Sphingobacteriales</taxon>
        <taxon>Sphingobacteriaceae</taxon>
        <taxon>Sphingobacterium</taxon>
    </lineage>
</organism>
<evidence type="ECO:0000313" key="2">
    <source>
        <dbReference type="EMBL" id="PUV26033.1"/>
    </source>
</evidence>
<accession>A0A363NZA1</accession>
<evidence type="ECO:0000259" key="1">
    <source>
        <dbReference type="Pfam" id="PF14344"/>
    </source>
</evidence>
<dbReference type="RefSeq" id="WP_108632328.1">
    <property type="nucleotide sequence ID" value="NZ_QCXX01000001.1"/>
</dbReference>
<name>A0A363NZA1_9SPHI</name>
<feature type="domain" description="DUF4397" evidence="1">
    <location>
        <begin position="37"/>
        <end position="150"/>
    </location>
</feature>
<dbReference type="InterPro" id="IPR025510">
    <property type="entry name" value="DUF4397"/>
</dbReference>
<dbReference type="PROSITE" id="PS51257">
    <property type="entry name" value="PROKAR_LIPOPROTEIN"/>
    <property type="match status" value="1"/>
</dbReference>
<keyword evidence="3" id="KW-1185">Reference proteome</keyword>
<dbReference type="Proteomes" id="UP000250831">
    <property type="component" value="Unassembled WGS sequence"/>
</dbReference>
<gene>
    <name evidence="2" type="ORF">DCO56_03430</name>
</gene>
<dbReference type="EMBL" id="QCXX01000001">
    <property type="protein sequence ID" value="PUV26033.1"/>
    <property type="molecule type" value="Genomic_DNA"/>
</dbReference>
<protein>
    <recommendedName>
        <fullName evidence="1">DUF4397 domain-containing protein</fullName>
    </recommendedName>
</protein>
<dbReference type="Pfam" id="PF14344">
    <property type="entry name" value="DUF4397"/>
    <property type="match status" value="1"/>
</dbReference>
<proteinExistence type="predicted"/>
<reference evidence="2 3" key="1">
    <citation type="submission" date="2018-04" db="EMBL/GenBank/DDBJ databases">
        <title>Sphingobacterium sp. M46 Genome.</title>
        <authorList>
            <person name="Cheng J."/>
            <person name="Li Y."/>
        </authorList>
    </citation>
    <scope>NUCLEOTIDE SEQUENCE [LARGE SCALE GENOMIC DNA]</scope>
    <source>
        <strain evidence="2 3">M46</strain>
    </source>
</reference>
<dbReference type="OrthoDB" id="706927at2"/>
<sequence length="237" mass="26273">MKNYRLFNFIAIALATFLLSSCLKDDDDQRIPAALFTMVNGYSDANAVIYYADGGPLQNPNYPMEFKSYRPIVGLFTGARKIAVSAEYNNILVDTTVTIKDSTIYTSFVYGTKEKPVQVITTDKINKEIKNTESGLRFFNLAEGTDQVSLQIGSQTSPTEWTNRAKETQNSATAHQGFIAQKSGTFDVIAKDKAGKTIATRKDIKLVENYYYSLILIGKANDEKKPLYLGLVAQAAN</sequence>
<dbReference type="AlphaFoldDB" id="A0A363NZA1"/>
<comment type="caution">
    <text evidence="2">The sequence shown here is derived from an EMBL/GenBank/DDBJ whole genome shotgun (WGS) entry which is preliminary data.</text>
</comment>